<evidence type="ECO:0000313" key="3">
    <source>
        <dbReference type="Proteomes" id="UP000499080"/>
    </source>
</evidence>
<evidence type="ECO:0000256" key="1">
    <source>
        <dbReference type="SAM" id="MobiDB-lite"/>
    </source>
</evidence>
<proteinExistence type="predicted"/>
<sequence>MPPKRQNIGRCANAAKTKREERQSETEETAQRNEGNRLHMSQSHATESSQQHEARNEASRARIRELRQSLSYSDRNEKRDNNGLSMQMNRLNQLVKLDRIAFQYNSEIEYSLHPVVVVESMNKVYINCKALKFKNEAPGMCCLNGKVKLPPLKAPLEPSFSLVTGTTTQSNYFLNNIRNYNTCIQMTLFGATNIITENYMSMFKIQEQIYNTAGFL</sequence>
<feature type="compositionally biased region" description="Basic and acidic residues" evidence="1">
    <location>
        <begin position="17"/>
        <end position="37"/>
    </location>
</feature>
<name>A0A4Y2GUX0_ARAVE</name>
<organism evidence="2 3">
    <name type="scientific">Araneus ventricosus</name>
    <name type="common">Orbweaver spider</name>
    <name type="synonym">Epeira ventricosa</name>
    <dbReference type="NCBI Taxonomy" id="182803"/>
    <lineage>
        <taxon>Eukaryota</taxon>
        <taxon>Metazoa</taxon>
        <taxon>Ecdysozoa</taxon>
        <taxon>Arthropoda</taxon>
        <taxon>Chelicerata</taxon>
        <taxon>Arachnida</taxon>
        <taxon>Araneae</taxon>
        <taxon>Araneomorphae</taxon>
        <taxon>Entelegynae</taxon>
        <taxon>Araneoidea</taxon>
        <taxon>Araneidae</taxon>
        <taxon>Araneus</taxon>
    </lineage>
</organism>
<accession>A0A4Y2GUX0</accession>
<feature type="compositionally biased region" description="Basic and acidic residues" evidence="1">
    <location>
        <begin position="50"/>
        <end position="60"/>
    </location>
</feature>
<gene>
    <name evidence="2" type="ORF">AVEN_38700_1</name>
</gene>
<evidence type="ECO:0008006" key="4">
    <source>
        <dbReference type="Google" id="ProtNLM"/>
    </source>
</evidence>
<protein>
    <recommendedName>
        <fullName evidence="4">Helitron helicase-like domain-containing protein</fullName>
    </recommendedName>
</protein>
<keyword evidence="3" id="KW-1185">Reference proteome</keyword>
<evidence type="ECO:0000313" key="2">
    <source>
        <dbReference type="EMBL" id="GBM56546.1"/>
    </source>
</evidence>
<dbReference type="OrthoDB" id="6469573at2759"/>
<reference evidence="2 3" key="1">
    <citation type="journal article" date="2019" name="Sci. Rep.">
        <title>Orb-weaving spider Araneus ventricosus genome elucidates the spidroin gene catalogue.</title>
        <authorList>
            <person name="Kono N."/>
            <person name="Nakamura H."/>
            <person name="Ohtoshi R."/>
            <person name="Moran D.A.P."/>
            <person name="Shinohara A."/>
            <person name="Yoshida Y."/>
            <person name="Fujiwara M."/>
            <person name="Mori M."/>
            <person name="Tomita M."/>
            <person name="Arakawa K."/>
        </authorList>
    </citation>
    <scope>NUCLEOTIDE SEQUENCE [LARGE SCALE GENOMIC DNA]</scope>
</reference>
<feature type="compositionally biased region" description="Polar residues" evidence="1">
    <location>
        <begin position="39"/>
        <end position="49"/>
    </location>
</feature>
<feature type="region of interest" description="Disordered" evidence="1">
    <location>
        <begin position="1"/>
        <end position="60"/>
    </location>
</feature>
<dbReference type="Proteomes" id="UP000499080">
    <property type="component" value="Unassembled WGS sequence"/>
</dbReference>
<dbReference type="EMBL" id="BGPR01001551">
    <property type="protein sequence ID" value="GBM56546.1"/>
    <property type="molecule type" value="Genomic_DNA"/>
</dbReference>
<dbReference type="AlphaFoldDB" id="A0A4Y2GUX0"/>
<comment type="caution">
    <text evidence="2">The sequence shown here is derived from an EMBL/GenBank/DDBJ whole genome shotgun (WGS) entry which is preliminary data.</text>
</comment>